<comment type="caution">
    <text evidence="1">The sequence shown here is derived from an EMBL/GenBank/DDBJ whole genome shotgun (WGS) entry which is preliminary data.</text>
</comment>
<evidence type="ECO:0000313" key="1">
    <source>
        <dbReference type="EMBL" id="CAG8569205.1"/>
    </source>
</evidence>
<protein>
    <submittedName>
        <fullName evidence="1">15625_t:CDS:1</fullName>
    </submittedName>
</protein>
<sequence length="251" mass="28199">MSQQKPPHDYTPSLKGEYNKPGGITYVATQTLGAVQTSMNDMKDELKESIRLVNTLLSNANAPADKMVPLIDEYKVPIVDPRELTEPYSSTDNVRGNNNTVHKKIYRGIEVACKKFHLAKKTDGSAGNLAWDNEPSARPSDMEMQQKLKELYQEHVFNKGISPHIQPKKVDSSDVPNLELSRNFQEKYMTMAANSENSTALFNLGDIYWNGKLGVEIDKVKAESYIKLAALKNQPKAIQFLEKIKAEKAKK</sequence>
<gene>
    <name evidence="1" type="ORF">DERYTH_LOCUS6121</name>
</gene>
<name>A0A9N9BMU9_9GLOM</name>
<organism evidence="1 2">
    <name type="scientific">Dentiscutata erythropus</name>
    <dbReference type="NCBI Taxonomy" id="1348616"/>
    <lineage>
        <taxon>Eukaryota</taxon>
        <taxon>Fungi</taxon>
        <taxon>Fungi incertae sedis</taxon>
        <taxon>Mucoromycota</taxon>
        <taxon>Glomeromycotina</taxon>
        <taxon>Glomeromycetes</taxon>
        <taxon>Diversisporales</taxon>
        <taxon>Gigasporaceae</taxon>
        <taxon>Dentiscutata</taxon>
    </lineage>
</organism>
<dbReference type="Proteomes" id="UP000789405">
    <property type="component" value="Unassembled WGS sequence"/>
</dbReference>
<dbReference type="AlphaFoldDB" id="A0A9N9BMU9"/>
<dbReference type="Gene3D" id="1.25.40.10">
    <property type="entry name" value="Tetratricopeptide repeat domain"/>
    <property type="match status" value="1"/>
</dbReference>
<dbReference type="InterPro" id="IPR006597">
    <property type="entry name" value="Sel1-like"/>
</dbReference>
<dbReference type="SMART" id="SM00671">
    <property type="entry name" value="SEL1"/>
    <property type="match status" value="1"/>
</dbReference>
<dbReference type="OrthoDB" id="2384430at2759"/>
<accession>A0A9N9BMU9</accession>
<proteinExistence type="predicted"/>
<reference evidence="1" key="1">
    <citation type="submission" date="2021-06" db="EMBL/GenBank/DDBJ databases">
        <authorList>
            <person name="Kallberg Y."/>
            <person name="Tangrot J."/>
            <person name="Rosling A."/>
        </authorList>
    </citation>
    <scope>NUCLEOTIDE SEQUENCE</scope>
    <source>
        <strain evidence="1">MA453B</strain>
    </source>
</reference>
<evidence type="ECO:0000313" key="2">
    <source>
        <dbReference type="Proteomes" id="UP000789405"/>
    </source>
</evidence>
<dbReference type="SUPFAM" id="SSF81901">
    <property type="entry name" value="HCP-like"/>
    <property type="match status" value="1"/>
</dbReference>
<dbReference type="InterPro" id="IPR011990">
    <property type="entry name" value="TPR-like_helical_dom_sf"/>
</dbReference>
<dbReference type="EMBL" id="CAJVPY010002689">
    <property type="protein sequence ID" value="CAG8569205.1"/>
    <property type="molecule type" value="Genomic_DNA"/>
</dbReference>
<keyword evidence="2" id="KW-1185">Reference proteome</keyword>